<protein>
    <recommendedName>
        <fullName evidence="4 17">Undecaprenyl-diphosphatase</fullName>
        <ecNumber evidence="3 17">3.6.1.27</ecNumber>
    </recommendedName>
    <alternativeName>
        <fullName evidence="15 17">Bacitracin resistance protein</fullName>
    </alternativeName>
    <alternativeName>
        <fullName evidence="14 17">Undecaprenyl pyrophosphate phosphatase</fullName>
    </alternativeName>
</protein>
<name>A0A0C2VSI4_9BACL</name>
<evidence type="ECO:0000256" key="4">
    <source>
        <dbReference type="ARBA" id="ARBA00021581"/>
    </source>
</evidence>
<comment type="catalytic activity">
    <reaction evidence="16 17">
        <text>di-trans,octa-cis-undecaprenyl diphosphate + H2O = di-trans,octa-cis-undecaprenyl phosphate + phosphate + H(+)</text>
        <dbReference type="Rhea" id="RHEA:28094"/>
        <dbReference type="ChEBI" id="CHEBI:15377"/>
        <dbReference type="ChEBI" id="CHEBI:15378"/>
        <dbReference type="ChEBI" id="CHEBI:43474"/>
        <dbReference type="ChEBI" id="CHEBI:58405"/>
        <dbReference type="ChEBI" id="CHEBI:60392"/>
        <dbReference type="EC" id="3.6.1.27"/>
    </reaction>
</comment>
<feature type="transmembrane region" description="Helical" evidence="17">
    <location>
        <begin position="98"/>
        <end position="117"/>
    </location>
</feature>
<evidence type="ECO:0000256" key="1">
    <source>
        <dbReference type="ARBA" id="ARBA00004651"/>
    </source>
</evidence>
<evidence type="ECO:0000256" key="15">
    <source>
        <dbReference type="ARBA" id="ARBA00032932"/>
    </source>
</evidence>
<feature type="transmembrane region" description="Helical" evidence="17">
    <location>
        <begin position="194"/>
        <end position="215"/>
    </location>
</feature>
<evidence type="ECO:0000256" key="9">
    <source>
        <dbReference type="ARBA" id="ARBA00022984"/>
    </source>
</evidence>
<keyword evidence="12 17" id="KW-0046">Antibiotic resistance</keyword>
<keyword evidence="10 17" id="KW-1133">Transmembrane helix</keyword>
<evidence type="ECO:0000256" key="13">
    <source>
        <dbReference type="ARBA" id="ARBA00023316"/>
    </source>
</evidence>
<evidence type="ECO:0000313" key="18">
    <source>
        <dbReference type="EMBL" id="KIL47391.1"/>
    </source>
</evidence>
<evidence type="ECO:0000256" key="8">
    <source>
        <dbReference type="ARBA" id="ARBA00022960"/>
    </source>
</evidence>
<dbReference type="GO" id="GO:0005886">
    <property type="term" value="C:plasma membrane"/>
    <property type="evidence" value="ECO:0007669"/>
    <property type="project" value="UniProtKB-SubCell"/>
</dbReference>
<comment type="subcellular location">
    <subcellularLocation>
        <location evidence="1 17">Cell membrane</location>
        <topology evidence="1 17">Multi-pass membrane protein</topology>
    </subcellularLocation>
</comment>
<reference evidence="18 19" key="1">
    <citation type="submission" date="2015-01" db="EMBL/GenBank/DDBJ databases">
        <title>Jeotgalibacillus campisalis genome sequencing.</title>
        <authorList>
            <person name="Goh K.M."/>
            <person name="Chan K.-G."/>
            <person name="Yaakop A.S."/>
            <person name="Ee R."/>
            <person name="Gan H.M."/>
            <person name="Chan C.S."/>
        </authorList>
    </citation>
    <scope>NUCLEOTIDE SEQUENCE [LARGE SCALE GENOMIC DNA]</scope>
    <source>
        <strain evidence="18 19">SF-57</strain>
    </source>
</reference>
<organism evidence="18 19">
    <name type="scientific">Jeotgalibacillus campisalis</name>
    <dbReference type="NCBI Taxonomy" id="220754"/>
    <lineage>
        <taxon>Bacteria</taxon>
        <taxon>Bacillati</taxon>
        <taxon>Bacillota</taxon>
        <taxon>Bacilli</taxon>
        <taxon>Bacillales</taxon>
        <taxon>Caryophanaceae</taxon>
        <taxon>Jeotgalibacillus</taxon>
    </lineage>
</organism>
<evidence type="ECO:0000256" key="11">
    <source>
        <dbReference type="ARBA" id="ARBA00023136"/>
    </source>
</evidence>
<feature type="transmembrane region" description="Helical" evidence="17">
    <location>
        <begin position="257"/>
        <end position="277"/>
    </location>
</feature>
<dbReference type="PANTHER" id="PTHR30622">
    <property type="entry name" value="UNDECAPRENYL-DIPHOSPHATASE"/>
    <property type="match status" value="1"/>
</dbReference>
<dbReference type="GO" id="GO:0009252">
    <property type="term" value="P:peptidoglycan biosynthetic process"/>
    <property type="evidence" value="ECO:0007669"/>
    <property type="project" value="UniProtKB-KW"/>
</dbReference>
<evidence type="ECO:0000256" key="5">
    <source>
        <dbReference type="ARBA" id="ARBA00022475"/>
    </source>
</evidence>
<evidence type="ECO:0000256" key="2">
    <source>
        <dbReference type="ARBA" id="ARBA00010621"/>
    </source>
</evidence>
<dbReference type="PANTHER" id="PTHR30622:SF2">
    <property type="entry name" value="UNDECAPRENYL-DIPHOSPHATASE"/>
    <property type="match status" value="1"/>
</dbReference>
<keyword evidence="11 17" id="KW-0472">Membrane</keyword>
<comment type="function">
    <text evidence="17">Catalyzes the dephosphorylation of undecaprenyl diphosphate (UPP). Confers resistance to bacitracin.</text>
</comment>
<keyword evidence="13 17" id="KW-0961">Cell wall biogenesis/degradation</keyword>
<proteinExistence type="inferred from homology"/>
<evidence type="ECO:0000256" key="6">
    <source>
        <dbReference type="ARBA" id="ARBA00022692"/>
    </source>
</evidence>
<keyword evidence="19" id="KW-1185">Reference proteome</keyword>
<dbReference type="AlphaFoldDB" id="A0A0C2VSI4"/>
<feature type="transmembrane region" description="Helical" evidence="17">
    <location>
        <begin position="49"/>
        <end position="70"/>
    </location>
</feature>
<evidence type="ECO:0000256" key="17">
    <source>
        <dbReference type="HAMAP-Rule" id="MF_01006"/>
    </source>
</evidence>
<evidence type="ECO:0000256" key="7">
    <source>
        <dbReference type="ARBA" id="ARBA00022801"/>
    </source>
</evidence>
<dbReference type="GO" id="GO:0050380">
    <property type="term" value="F:undecaprenyl-diphosphatase activity"/>
    <property type="evidence" value="ECO:0007669"/>
    <property type="project" value="UniProtKB-UniRule"/>
</dbReference>
<evidence type="ECO:0000256" key="16">
    <source>
        <dbReference type="ARBA" id="ARBA00047594"/>
    </source>
</evidence>
<dbReference type="GO" id="GO:0071555">
    <property type="term" value="P:cell wall organization"/>
    <property type="evidence" value="ECO:0007669"/>
    <property type="project" value="UniProtKB-KW"/>
</dbReference>
<feature type="transmembrane region" description="Helical" evidence="17">
    <location>
        <begin position="123"/>
        <end position="142"/>
    </location>
</feature>
<evidence type="ECO:0000313" key="19">
    <source>
        <dbReference type="Proteomes" id="UP000031972"/>
    </source>
</evidence>
<dbReference type="RefSeq" id="WP_041056867.1">
    <property type="nucleotide sequence ID" value="NZ_JXRR01000014.1"/>
</dbReference>
<dbReference type="GO" id="GO:0008360">
    <property type="term" value="P:regulation of cell shape"/>
    <property type="evidence" value="ECO:0007669"/>
    <property type="project" value="UniProtKB-KW"/>
</dbReference>
<evidence type="ECO:0000256" key="10">
    <source>
        <dbReference type="ARBA" id="ARBA00022989"/>
    </source>
</evidence>
<keyword evidence="8 17" id="KW-0133">Cell shape</keyword>
<dbReference type="HAMAP" id="MF_01006">
    <property type="entry name" value="Undec_diphosphatase"/>
    <property type="match status" value="1"/>
</dbReference>
<comment type="similarity">
    <text evidence="2 17">Belongs to the UppP family.</text>
</comment>
<dbReference type="OrthoDB" id="9808289at2"/>
<dbReference type="GO" id="GO:0046677">
    <property type="term" value="P:response to antibiotic"/>
    <property type="evidence" value="ECO:0007669"/>
    <property type="project" value="UniProtKB-UniRule"/>
</dbReference>
<gene>
    <name evidence="17" type="primary">uppP</name>
    <name evidence="18" type="ORF">KR50_15580</name>
</gene>
<dbReference type="EC" id="3.6.1.27" evidence="3 17"/>
<dbReference type="InterPro" id="IPR003824">
    <property type="entry name" value="UppP"/>
</dbReference>
<sequence>MELEQVYVLLKYLFLGLFQGFTEPIPISSSGHLLLAQHFLGVELEGGEGGAFTFELLVNSASLIAVLLIYKEDIMRLTVRGLGYIKTKDPADKKEFDFIIYLLIGTIPAGVIGVLLGDYIAEASVSIVAGTLMITGIALFMIRNLRGNRGEGGMTVKDAIIIGLAQAVALIPGISRSGATIVAAMARGIHQETALRYSFLLFIPVSLGGMILSVSDLLSNDAFADLWIPYLLAFAGSLVASYFSLKWFMNIMAKGNLIYFAVYCIVVGPIIFLVLFLQ</sequence>
<comment type="miscellaneous">
    <text evidence="17">Bacitracin is thought to be involved in the inhibition of peptidoglycan synthesis by sequestering undecaprenyl diphosphate, thereby reducing the pool of lipid carrier available.</text>
</comment>
<comment type="caution">
    <text evidence="18">The sequence shown here is derived from an EMBL/GenBank/DDBJ whole genome shotgun (WGS) entry which is preliminary data.</text>
</comment>
<feature type="transmembrane region" description="Helical" evidence="17">
    <location>
        <begin position="227"/>
        <end position="245"/>
    </location>
</feature>
<evidence type="ECO:0000256" key="12">
    <source>
        <dbReference type="ARBA" id="ARBA00023251"/>
    </source>
</evidence>
<dbReference type="PATRIC" id="fig|220754.4.peg.1581"/>
<evidence type="ECO:0000256" key="3">
    <source>
        <dbReference type="ARBA" id="ARBA00012374"/>
    </source>
</evidence>
<keyword evidence="5 17" id="KW-1003">Cell membrane</keyword>
<accession>A0A0C2VSI4</accession>
<evidence type="ECO:0000256" key="14">
    <source>
        <dbReference type="ARBA" id="ARBA00032707"/>
    </source>
</evidence>
<keyword evidence="7 17" id="KW-0378">Hydrolase</keyword>
<dbReference type="EMBL" id="JXRR01000014">
    <property type="protein sequence ID" value="KIL47391.1"/>
    <property type="molecule type" value="Genomic_DNA"/>
</dbReference>
<keyword evidence="6 17" id="KW-0812">Transmembrane</keyword>
<dbReference type="Pfam" id="PF02673">
    <property type="entry name" value="BacA"/>
    <property type="match status" value="1"/>
</dbReference>
<keyword evidence="9 17" id="KW-0573">Peptidoglycan synthesis</keyword>
<dbReference type="Proteomes" id="UP000031972">
    <property type="component" value="Unassembled WGS sequence"/>
</dbReference>